<keyword evidence="2" id="KW-1185">Reference proteome</keyword>
<sequence length="354" mass="37892">MRGAVDQLLSREALSVDAGLDATPEEVLAHLREVAEREGSPAPTEQDAVVLSTLELTAVAGDPEGSTRMRDLDRDAPLDTALSVGFGGKDAVGIKKIAGETYVRIGVETVVQDVLLAGPARVNSAERFLRDVEELPASLGPASRALRGAWALVDPLRYEQYAHALNADRETVPAETAANVAAALTDAAVLLEPHAQWELVEGLGRTLRSGTSLHRLEDERGAERYEVRLTAGAAERALAPLLSLLENQSERFGLPPVARVAADPDARVAAEMEIRNGVLSRIVFDVGQFHGPDAAPLPLRLDLNAGSAISLNPPPIEERLAPADLTVALMYLDLIERRREEDPGRGTLPVPVRP</sequence>
<protein>
    <submittedName>
        <fullName evidence="1">Uncharacterized protein</fullName>
    </submittedName>
</protein>
<dbReference type="Proteomes" id="UP000538929">
    <property type="component" value="Unassembled WGS sequence"/>
</dbReference>
<name>A0A7W3Y2N4_9ACTN</name>
<organism evidence="1 2">
    <name type="scientific">Streptomyces alkaliphilus</name>
    <dbReference type="NCBI Taxonomy" id="1472722"/>
    <lineage>
        <taxon>Bacteria</taxon>
        <taxon>Bacillati</taxon>
        <taxon>Actinomycetota</taxon>
        <taxon>Actinomycetes</taxon>
        <taxon>Kitasatosporales</taxon>
        <taxon>Streptomycetaceae</taxon>
        <taxon>Streptomyces</taxon>
    </lineage>
</organism>
<reference evidence="2" key="1">
    <citation type="submission" date="2019-10" db="EMBL/GenBank/DDBJ databases">
        <title>Streptomyces sp. nov., a novel actinobacterium isolated from alkaline environment.</title>
        <authorList>
            <person name="Golinska P."/>
        </authorList>
    </citation>
    <scope>NUCLEOTIDE SEQUENCE [LARGE SCALE GENOMIC DNA]</scope>
    <source>
        <strain evidence="2">DSM 42118</strain>
    </source>
</reference>
<dbReference type="EMBL" id="VKHT01000683">
    <property type="protein sequence ID" value="MBB0245979.1"/>
    <property type="molecule type" value="Genomic_DNA"/>
</dbReference>
<dbReference type="AlphaFoldDB" id="A0A7W3Y2N4"/>
<dbReference type="RefSeq" id="WP_182607389.1">
    <property type="nucleotide sequence ID" value="NZ_VKHT01000683.1"/>
</dbReference>
<gene>
    <name evidence="1" type="ORF">FNQ90_18170</name>
</gene>
<accession>A0A7W3Y2N4</accession>
<evidence type="ECO:0000313" key="2">
    <source>
        <dbReference type="Proteomes" id="UP000538929"/>
    </source>
</evidence>
<proteinExistence type="predicted"/>
<comment type="caution">
    <text evidence="1">The sequence shown here is derived from an EMBL/GenBank/DDBJ whole genome shotgun (WGS) entry which is preliminary data.</text>
</comment>
<evidence type="ECO:0000313" key="1">
    <source>
        <dbReference type="EMBL" id="MBB0245979.1"/>
    </source>
</evidence>